<dbReference type="PANTHER" id="PTHR46910:SF25">
    <property type="entry name" value="ABC-TRANSPORTER-REGULATING TRANSCRIPTION FACTOR"/>
    <property type="match status" value="1"/>
</dbReference>
<evidence type="ECO:0000259" key="3">
    <source>
        <dbReference type="SMART" id="SM00906"/>
    </source>
</evidence>
<dbReference type="GO" id="GO:0008270">
    <property type="term" value="F:zinc ion binding"/>
    <property type="evidence" value="ECO:0007669"/>
    <property type="project" value="InterPro"/>
</dbReference>
<protein>
    <recommendedName>
        <fullName evidence="3">Xylanolytic transcriptional activator regulatory domain-containing protein</fullName>
    </recommendedName>
</protein>
<dbReference type="EMBL" id="JAKLMC020000023">
    <property type="protein sequence ID" value="KAK5950867.1"/>
    <property type="molecule type" value="Genomic_DNA"/>
</dbReference>
<accession>A0AAN8I296</accession>
<dbReference type="CDD" id="cd12148">
    <property type="entry name" value="fungal_TF_MHR"/>
    <property type="match status" value="1"/>
</dbReference>
<keyword evidence="2" id="KW-1133">Transmembrane helix</keyword>
<keyword evidence="1" id="KW-0539">Nucleus</keyword>
<dbReference type="PANTHER" id="PTHR46910">
    <property type="entry name" value="TRANSCRIPTION FACTOR PDR1"/>
    <property type="match status" value="1"/>
</dbReference>
<evidence type="ECO:0000256" key="2">
    <source>
        <dbReference type="SAM" id="Phobius"/>
    </source>
</evidence>
<dbReference type="SMART" id="SM00906">
    <property type="entry name" value="Fungal_trans"/>
    <property type="match status" value="1"/>
</dbReference>
<dbReference type="Pfam" id="PF04082">
    <property type="entry name" value="Fungal_trans"/>
    <property type="match status" value="1"/>
</dbReference>
<dbReference type="Proteomes" id="UP001316803">
    <property type="component" value="Unassembled WGS sequence"/>
</dbReference>
<dbReference type="GO" id="GO:0006351">
    <property type="term" value="P:DNA-templated transcription"/>
    <property type="evidence" value="ECO:0007669"/>
    <property type="project" value="InterPro"/>
</dbReference>
<comment type="caution">
    <text evidence="4">The sequence shown here is derived from an EMBL/GenBank/DDBJ whole genome shotgun (WGS) entry which is preliminary data.</text>
</comment>
<evidence type="ECO:0000256" key="1">
    <source>
        <dbReference type="ARBA" id="ARBA00023242"/>
    </source>
</evidence>
<sequence>MPTTQGNVLDLVHAHCMIGHEKQIEQINDRLSGIEDALRNFKVNNTNVSPVTLPETAASTTTSASDVARSQIATPTAFEGASSFTSQAIVASQAAGISLASIQGSEEVVDALKSLNNLGRTPGGAGIQQDMRLGSSTTPRSLPEVQLLPAQFVLSLLAQFRNRLSAIFLAYAFRDYKQLERLCQSIYFPTEPVSIASLTLVNGVLYYMIKELIFGGDYGLCKGYDLKAFSEQAERNFHSGVETYEIFAHPSHESVRVLMLAMLKAQEEGKPLLTWTFVSAGARQATSLGYHRESSLKNDSPEVANEKRLVFWTYYIVDKNVSCSIGYSSTLQDYDIDIKYFTISSDPGIRPWDKAMLAMVEIARLQGLIYERLYSQQALNATSEAKFQVINDLSPRLIKWHREWSQVGGESAYLPAFFFLIYGAFDVVYYSVVATMHRAATPSSTSVEITSACYEAAKKSLNAHLHFFPAFKSYGDVEILTSYLAWILLYSSWTPLIVVFLHAIASSSKEDVKLLEETQESLEPLKNLNQQSEQVYGLCKIFCKLAKAFVERNSTFIGSYDSQEDMVVMPQSDMHGRDLNFMTAPSMQFSSQMMGPESQLPSFDVSGMDDMSMFLGNWLGGREPVANLWAMDFTDNTGNFE</sequence>
<evidence type="ECO:0000313" key="4">
    <source>
        <dbReference type="EMBL" id="KAK5950867.1"/>
    </source>
</evidence>
<feature type="domain" description="Xylanolytic transcriptional activator regulatory" evidence="3">
    <location>
        <begin position="274"/>
        <end position="347"/>
    </location>
</feature>
<dbReference type="GO" id="GO:0003700">
    <property type="term" value="F:DNA-binding transcription factor activity"/>
    <property type="evidence" value="ECO:0007669"/>
    <property type="project" value="InterPro"/>
</dbReference>
<keyword evidence="2" id="KW-0812">Transmembrane</keyword>
<reference evidence="4 5" key="1">
    <citation type="submission" date="2022-12" db="EMBL/GenBank/DDBJ databases">
        <title>Genomic features and morphological characterization of a novel Knufia sp. strain isolated from spacecraft assembly facility.</title>
        <authorList>
            <person name="Teixeira M."/>
            <person name="Chander A.M."/>
            <person name="Stajich J.E."/>
            <person name="Venkateswaran K."/>
        </authorList>
    </citation>
    <scope>NUCLEOTIDE SEQUENCE [LARGE SCALE GENOMIC DNA]</scope>
    <source>
        <strain evidence="4 5">FJI-L2-BK-P2</strain>
    </source>
</reference>
<organism evidence="4 5">
    <name type="scientific">Knufia fluminis</name>
    <dbReference type="NCBI Taxonomy" id="191047"/>
    <lineage>
        <taxon>Eukaryota</taxon>
        <taxon>Fungi</taxon>
        <taxon>Dikarya</taxon>
        <taxon>Ascomycota</taxon>
        <taxon>Pezizomycotina</taxon>
        <taxon>Eurotiomycetes</taxon>
        <taxon>Chaetothyriomycetidae</taxon>
        <taxon>Chaetothyriales</taxon>
        <taxon>Trichomeriaceae</taxon>
        <taxon>Knufia</taxon>
    </lineage>
</organism>
<feature type="transmembrane region" description="Helical" evidence="2">
    <location>
        <begin position="412"/>
        <end position="432"/>
    </location>
</feature>
<gene>
    <name evidence="4" type="ORF">OHC33_007938</name>
</gene>
<feature type="transmembrane region" description="Helical" evidence="2">
    <location>
        <begin position="483"/>
        <end position="505"/>
    </location>
</feature>
<keyword evidence="2" id="KW-0472">Membrane</keyword>
<dbReference type="InterPro" id="IPR007219">
    <property type="entry name" value="XnlR_reg_dom"/>
</dbReference>
<dbReference type="GO" id="GO:0003677">
    <property type="term" value="F:DNA binding"/>
    <property type="evidence" value="ECO:0007669"/>
    <property type="project" value="InterPro"/>
</dbReference>
<dbReference type="AlphaFoldDB" id="A0AAN8I296"/>
<evidence type="ECO:0000313" key="5">
    <source>
        <dbReference type="Proteomes" id="UP001316803"/>
    </source>
</evidence>
<proteinExistence type="predicted"/>
<name>A0AAN8I296_9EURO</name>
<dbReference type="InterPro" id="IPR050987">
    <property type="entry name" value="AtrR-like"/>
</dbReference>
<keyword evidence="5" id="KW-1185">Reference proteome</keyword>